<protein>
    <submittedName>
        <fullName evidence="1">Uncharacterized protein</fullName>
    </submittedName>
</protein>
<evidence type="ECO:0000313" key="2">
    <source>
        <dbReference type="Proteomes" id="UP001061070"/>
    </source>
</evidence>
<name>A0ABQ0QC00_9PROT</name>
<dbReference type="EMBL" id="BAQW01000006">
    <property type="protein sequence ID" value="GBR12488.1"/>
    <property type="molecule type" value="Genomic_DNA"/>
</dbReference>
<gene>
    <name evidence="1" type="ORF">AA0228_1731</name>
</gene>
<dbReference type="Proteomes" id="UP001061070">
    <property type="component" value="Unassembled WGS sequence"/>
</dbReference>
<keyword evidence="2" id="KW-1185">Reference proteome</keyword>
<sequence length="107" mass="12551">MKQKYFPGSDIKISYGFFQYVQTLTRHNRFNRRGTITRKFFYILVFNERQRAIPLSAACIMGRILSRSDKISLHIPDIGRFELQQLEKSGLKQILRIPAPCPSLNPY</sequence>
<organism evidence="1 2">
    <name type="scientific">Gluconobacter frateurii NRIC 0228</name>
    <dbReference type="NCBI Taxonomy" id="1307946"/>
    <lineage>
        <taxon>Bacteria</taxon>
        <taxon>Pseudomonadati</taxon>
        <taxon>Pseudomonadota</taxon>
        <taxon>Alphaproteobacteria</taxon>
        <taxon>Acetobacterales</taxon>
        <taxon>Acetobacteraceae</taxon>
        <taxon>Gluconobacter</taxon>
    </lineage>
</organism>
<comment type="caution">
    <text evidence="1">The sequence shown here is derived from an EMBL/GenBank/DDBJ whole genome shotgun (WGS) entry which is preliminary data.</text>
</comment>
<evidence type="ECO:0000313" key="1">
    <source>
        <dbReference type="EMBL" id="GBR12488.1"/>
    </source>
</evidence>
<proteinExistence type="predicted"/>
<reference evidence="1" key="1">
    <citation type="submission" date="2013-04" db="EMBL/GenBank/DDBJ databases">
        <title>The genome sequencing project of 58 acetic acid bacteria.</title>
        <authorList>
            <person name="Okamoto-Kainuma A."/>
            <person name="Ishikawa M."/>
            <person name="Umino S."/>
            <person name="Koizumi Y."/>
            <person name="Shiwa Y."/>
            <person name="Yoshikawa H."/>
            <person name="Matsutani M."/>
            <person name="Matsushita K."/>
        </authorList>
    </citation>
    <scope>NUCLEOTIDE SEQUENCE</scope>
    <source>
        <strain evidence="1">NRIC 0228</strain>
    </source>
</reference>
<accession>A0ABQ0QC00</accession>